<sequence length="194" mass="22673">MTNNMLPRGHLERIWASVPHLRNGEKYRMLKPGGSQFRLHRDQLLDWENFTQEVKVLSNPYCGNHYPFMPVVPNETFGKEETWKSFTARKFGQLSRYMDDHHCRYGIYTVYEYTWFLKRVDDTHFAVSQPISASSVSTSSALSLRECLLALVIAVADEERSYYPARYGKRLTTRRQTMIRGSRSPPNLRLCIVS</sequence>
<evidence type="ECO:0000313" key="1">
    <source>
        <dbReference type="EMBL" id="OJI83010.1"/>
    </source>
</evidence>
<dbReference type="Proteomes" id="UP000184304">
    <property type="component" value="Unassembled WGS sequence"/>
</dbReference>
<reference evidence="2" key="1">
    <citation type="journal article" date="2017" name="Genome Biol.">
        <title>Comparative genomics reveals high biological diversity and specific adaptations in the industrially and medically important fungal genus Aspergillus.</title>
        <authorList>
            <person name="de Vries R.P."/>
            <person name="Riley R."/>
            <person name="Wiebenga A."/>
            <person name="Aguilar-Osorio G."/>
            <person name="Amillis S."/>
            <person name="Uchima C.A."/>
            <person name="Anderluh G."/>
            <person name="Asadollahi M."/>
            <person name="Askin M."/>
            <person name="Barry K."/>
            <person name="Battaglia E."/>
            <person name="Bayram O."/>
            <person name="Benocci T."/>
            <person name="Braus-Stromeyer S.A."/>
            <person name="Caldana C."/>
            <person name="Canovas D."/>
            <person name="Cerqueira G.C."/>
            <person name="Chen F."/>
            <person name="Chen W."/>
            <person name="Choi C."/>
            <person name="Clum A."/>
            <person name="Dos Santos R.A."/>
            <person name="Damasio A.R."/>
            <person name="Diallinas G."/>
            <person name="Emri T."/>
            <person name="Fekete E."/>
            <person name="Flipphi M."/>
            <person name="Freyberg S."/>
            <person name="Gallo A."/>
            <person name="Gournas C."/>
            <person name="Habgood R."/>
            <person name="Hainaut M."/>
            <person name="Harispe M.L."/>
            <person name="Henrissat B."/>
            <person name="Hilden K.S."/>
            <person name="Hope R."/>
            <person name="Hossain A."/>
            <person name="Karabika E."/>
            <person name="Karaffa L."/>
            <person name="Karanyi Z."/>
            <person name="Krasevec N."/>
            <person name="Kuo A."/>
            <person name="Kusch H."/>
            <person name="LaButti K."/>
            <person name="Lagendijk E.L."/>
            <person name="Lapidus A."/>
            <person name="Levasseur A."/>
            <person name="Lindquist E."/>
            <person name="Lipzen A."/>
            <person name="Logrieco A.F."/>
            <person name="MacCabe A."/>
            <person name="Maekelae M.R."/>
            <person name="Malavazi I."/>
            <person name="Melin P."/>
            <person name="Meyer V."/>
            <person name="Mielnichuk N."/>
            <person name="Miskei M."/>
            <person name="Molnar A.P."/>
            <person name="Mule G."/>
            <person name="Ngan C.Y."/>
            <person name="Orejas M."/>
            <person name="Orosz E."/>
            <person name="Ouedraogo J.P."/>
            <person name="Overkamp K.M."/>
            <person name="Park H.-S."/>
            <person name="Perrone G."/>
            <person name="Piumi F."/>
            <person name="Punt P.J."/>
            <person name="Ram A.F."/>
            <person name="Ramon A."/>
            <person name="Rauscher S."/>
            <person name="Record E."/>
            <person name="Riano-Pachon D.M."/>
            <person name="Robert V."/>
            <person name="Roehrig J."/>
            <person name="Ruller R."/>
            <person name="Salamov A."/>
            <person name="Salih N.S."/>
            <person name="Samson R.A."/>
            <person name="Sandor E."/>
            <person name="Sanguinetti M."/>
            <person name="Schuetze T."/>
            <person name="Sepcic K."/>
            <person name="Shelest E."/>
            <person name="Sherlock G."/>
            <person name="Sophianopoulou V."/>
            <person name="Squina F.M."/>
            <person name="Sun H."/>
            <person name="Susca A."/>
            <person name="Todd R.B."/>
            <person name="Tsang A."/>
            <person name="Unkles S.E."/>
            <person name="van de Wiele N."/>
            <person name="van Rossen-Uffink D."/>
            <person name="Oliveira J.V."/>
            <person name="Vesth T.C."/>
            <person name="Visser J."/>
            <person name="Yu J.-H."/>
            <person name="Zhou M."/>
            <person name="Andersen M.R."/>
            <person name="Archer D.B."/>
            <person name="Baker S.E."/>
            <person name="Benoit I."/>
            <person name="Brakhage A.A."/>
            <person name="Braus G.H."/>
            <person name="Fischer R."/>
            <person name="Frisvad J.C."/>
            <person name="Goldman G.H."/>
            <person name="Houbraken J."/>
            <person name="Oakley B."/>
            <person name="Pocsi I."/>
            <person name="Scazzocchio C."/>
            <person name="Seiboth B."/>
            <person name="vanKuyk P.A."/>
            <person name="Wortman J."/>
            <person name="Dyer P.S."/>
            <person name="Grigoriev I.V."/>
        </authorList>
    </citation>
    <scope>NUCLEOTIDE SEQUENCE [LARGE SCALE GENOMIC DNA]</scope>
    <source>
        <strain evidence="2">CBS 134.48</strain>
    </source>
</reference>
<dbReference type="OMA" id="GQRERIW"/>
<proteinExistence type="predicted"/>
<name>A0A1L9N175_ASPTC</name>
<gene>
    <name evidence="1" type="ORF">ASPTUDRAFT_202306</name>
</gene>
<organism evidence="1 2">
    <name type="scientific">Aspergillus tubingensis (strain CBS 134.48)</name>
    <dbReference type="NCBI Taxonomy" id="767770"/>
    <lineage>
        <taxon>Eukaryota</taxon>
        <taxon>Fungi</taxon>
        <taxon>Dikarya</taxon>
        <taxon>Ascomycota</taxon>
        <taxon>Pezizomycotina</taxon>
        <taxon>Eurotiomycetes</taxon>
        <taxon>Eurotiomycetidae</taxon>
        <taxon>Eurotiales</taxon>
        <taxon>Aspergillaceae</taxon>
        <taxon>Aspergillus</taxon>
        <taxon>Aspergillus subgen. Circumdati</taxon>
    </lineage>
</organism>
<dbReference type="VEuPathDB" id="FungiDB:ASPTUDRAFT_202306"/>
<evidence type="ECO:0000313" key="2">
    <source>
        <dbReference type="Proteomes" id="UP000184304"/>
    </source>
</evidence>
<dbReference type="EMBL" id="KV878204">
    <property type="protein sequence ID" value="OJI83010.1"/>
    <property type="molecule type" value="Genomic_DNA"/>
</dbReference>
<protein>
    <submittedName>
        <fullName evidence="1">Uncharacterized protein</fullName>
    </submittedName>
</protein>
<accession>A0A1L9N175</accession>
<dbReference type="OrthoDB" id="2156052at2759"/>
<dbReference type="AlphaFoldDB" id="A0A1L9N175"/>
<keyword evidence="2" id="KW-1185">Reference proteome</keyword>